<dbReference type="Proteomes" id="UP000092993">
    <property type="component" value="Unassembled WGS sequence"/>
</dbReference>
<organism evidence="2 3">
    <name type="scientific">Grifola frondosa</name>
    <name type="common">Maitake</name>
    <name type="synonym">Polyporus frondosus</name>
    <dbReference type="NCBI Taxonomy" id="5627"/>
    <lineage>
        <taxon>Eukaryota</taxon>
        <taxon>Fungi</taxon>
        <taxon>Dikarya</taxon>
        <taxon>Basidiomycota</taxon>
        <taxon>Agaricomycotina</taxon>
        <taxon>Agaricomycetes</taxon>
        <taxon>Polyporales</taxon>
        <taxon>Grifolaceae</taxon>
        <taxon>Grifola</taxon>
    </lineage>
</organism>
<keyword evidence="3" id="KW-1185">Reference proteome</keyword>
<reference evidence="2 3" key="1">
    <citation type="submission" date="2016-03" db="EMBL/GenBank/DDBJ databases">
        <title>Whole genome sequencing of Grifola frondosa 9006-11.</title>
        <authorList>
            <person name="Min B."/>
            <person name="Park H."/>
            <person name="Kim J.-G."/>
            <person name="Cho H."/>
            <person name="Oh Y.-L."/>
            <person name="Kong W.-S."/>
            <person name="Choi I.-G."/>
        </authorList>
    </citation>
    <scope>NUCLEOTIDE SEQUENCE [LARGE SCALE GENOMIC DNA]</scope>
    <source>
        <strain evidence="2 3">9006-11</strain>
    </source>
</reference>
<feature type="region of interest" description="Disordered" evidence="1">
    <location>
        <begin position="36"/>
        <end position="60"/>
    </location>
</feature>
<proteinExistence type="predicted"/>
<gene>
    <name evidence="2" type="ORF">A0H81_10610</name>
</gene>
<evidence type="ECO:0000313" key="3">
    <source>
        <dbReference type="Proteomes" id="UP000092993"/>
    </source>
</evidence>
<name>A0A1C7LXE7_GRIFR</name>
<sequence length="60" mass="6031">MVATCLQGGNVLANGIWVNIGGNQAVTYGALAASSQMGDQPYDDPDGGHSPGVMPVNLIS</sequence>
<comment type="caution">
    <text evidence="2">The sequence shown here is derived from an EMBL/GenBank/DDBJ whole genome shotgun (WGS) entry which is preliminary data.</text>
</comment>
<dbReference type="AlphaFoldDB" id="A0A1C7LXE7"/>
<dbReference type="EMBL" id="LUGG01000017">
    <property type="protein sequence ID" value="OBZ69385.1"/>
    <property type="molecule type" value="Genomic_DNA"/>
</dbReference>
<dbReference type="OrthoDB" id="2019572at2759"/>
<protein>
    <submittedName>
        <fullName evidence="2">Uncharacterized protein</fullName>
    </submittedName>
</protein>
<dbReference type="STRING" id="5627.A0A1C7LXE7"/>
<evidence type="ECO:0000313" key="2">
    <source>
        <dbReference type="EMBL" id="OBZ69385.1"/>
    </source>
</evidence>
<accession>A0A1C7LXE7</accession>
<evidence type="ECO:0000256" key="1">
    <source>
        <dbReference type="SAM" id="MobiDB-lite"/>
    </source>
</evidence>